<name>A0A0E9WDY9_ANGAN</name>
<sequence>MAYRREDLLFQGNRNSRVKRCSRSTTRLEIPDHGRHSPWIAIP</sequence>
<reference evidence="1" key="2">
    <citation type="journal article" date="2015" name="Fish Shellfish Immunol.">
        <title>Early steps in the European eel (Anguilla anguilla)-Vibrio vulnificus interaction in the gills: Role of the RtxA13 toxin.</title>
        <authorList>
            <person name="Callol A."/>
            <person name="Pajuelo D."/>
            <person name="Ebbesson L."/>
            <person name="Teles M."/>
            <person name="MacKenzie S."/>
            <person name="Amaro C."/>
        </authorList>
    </citation>
    <scope>NUCLEOTIDE SEQUENCE</scope>
</reference>
<proteinExistence type="predicted"/>
<dbReference type="EMBL" id="GBXM01020056">
    <property type="protein sequence ID" value="JAH88521.1"/>
    <property type="molecule type" value="Transcribed_RNA"/>
</dbReference>
<evidence type="ECO:0000313" key="1">
    <source>
        <dbReference type="EMBL" id="JAH88521.1"/>
    </source>
</evidence>
<dbReference type="AlphaFoldDB" id="A0A0E9WDY9"/>
<reference evidence="1" key="1">
    <citation type="submission" date="2014-11" db="EMBL/GenBank/DDBJ databases">
        <authorList>
            <person name="Amaro Gonzalez C."/>
        </authorList>
    </citation>
    <scope>NUCLEOTIDE SEQUENCE</scope>
</reference>
<organism evidence="1">
    <name type="scientific">Anguilla anguilla</name>
    <name type="common">European freshwater eel</name>
    <name type="synonym">Muraena anguilla</name>
    <dbReference type="NCBI Taxonomy" id="7936"/>
    <lineage>
        <taxon>Eukaryota</taxon>
        <taxon>Metazoa</taxon>
        <taxon>Chordata</taxon>
        <taxon>Craniata</taxon>
        <taxon>Vertebrata</taxon>
        <taxon>Euteleostomi</taxon>
        <taxon>Actinopterygii</taxon>
        <taxon>Neopterygii</taxon>
        <taxon>Teleostei</taxon>
        <taxon>Anguilliformes</taxon>
        <taxon>Anguillidae</taxon>
        <taxon>Anguilla</taxon>
    </lineage>
</organism>
<protein>
    <submittedName>
        <fullName evidence="1">Uncharacterized protein</fullName>
    </submittedName>
</protein>
<accession>A0A0E9WDY9</accession>